<keyword evidence="2" id="KW-1185">Reference proteome</keyword>
<dbReference type="AlphaFoldDB" id="A0AA88CQ04"/>
<evidence type="ECO:0000313" key="1">
    <source>
        <dbReference type="EMBL" id="GMN30203.1"/>
    </source>
</evidence>
<sequence>MYVENGLTCDPCQACGNRDGGGGVGAIAVICCPLAWSPNNKHQANQSYRRLEVAWRKGGESPANQRGQRVVGI</sequence>
<reference evidence="1" key="1">
    <citation type="submission" date="2023-07" db="EMBL/GenBank/DDBJ databases">
        <title>draft genome sequence of fig (Ficus carica).</title>
        <authorList>
            <person name="Takahashi T."/>
            <person name="Nishimura K."/>
        </authorList>
    </citation>
    <scope>NUCLEOTIDE SEQUENCE</scope>
</reference>
<accession>A0AA88CQ04</accession>
<protein>
    <submittedName>
        <fullName evidence="1">Uncharacterized protein</fullName>
    </submittedName>
</protein>
<dbReference type="Gramene" id="FCD_00006317-RA">
    <property type="protein sequence ID" value="FCD_00006317-RA:cds"/>
    <property type="gene ID" value="FCD_00006317"/>
</dbReference>
<evidence type="ECO:0000313" key="2">
    <source>
        <dbReference type="Proteomes" id="UP001187192"/>
    </source>
</evidence>
<name>A0AA88CQ04_FICCA</name>
<dbReference type="EMBL" id="BTGU01000002">
    <property type="protein sequence ID" value="GMN30203.1"/>
    <property type="molecule type" value="Genomic_DNA"/>
</dbReference>
<organism evidence="1 2">
    <name type="scientific">Ficus carica</name>
    <name type="common">Common fig</name>
    <dbReference type="NCBI Taxonomy" id="3494"/>
    <lineage>
        <taxon>Eukaryota</taxon>
        <taxon>Viridiplantae</taxon>
        <taxon>Streptophyta</taxon>
        <taxon>Embryophyta</taxon>
        <taxon>Tracheophyta</taxon>
        <taxon>Spermatophyta</taxon>
        <taxon>Magnoliopsida</taxon>
        <taxon>eudicotyledons</taxon>
        <taxon>Gunneridae</taxon>
        <taxon>Pentapetalae</taxon>
        <taxon>rosids</taxon>
        <taxon>fabids</taxon>
        <taxon>Rosales</taxon>
        <taxon>Moraceae</taxon>
        <taxon>Ficeae</taxon>
        <taxon>Ficus</taxon>
    </lineage>
</organism>
<comment type="caution">
    <text evidence="1">The sequence shown here is derived from an EMBL/GenBank/DDBJ whole genome shotgun (WGS) entry which is preliminary data.</text>
</comment>
<gene>
    <name evidence="1" type="ORF">TIFTF001_002723</name>
</gene>
<proteinExistence type="predicted"/>
<dbReference type="Proteomes" id="UP001187192">
    <property type="component" value="Unassembled WGS sequence"/>
</dbReference>